<reference evidence="1 2" key="1">
    <citation type="submission" date="2018-06" db="EMBL/GenBank/DDBJ databases">
        <title>Comparative genomics reveals the genomic features of Rhizophagus irregularis, R. cerebriforme, R. diaphanum and Gigaspora rosea, and their symbiotic lifestyle signature.</title>
        <authorList>
            <person name="Morin E."/>
            <person name="San Clemente H."/>
            <person name="Chen E.C.H."/>
            <person name="De La Providencia I."/>
            <person name="Hainaut M."/>
            <person name="Kuo A."/>
            <person name="Kohler A."/>
            <person name="Murat C."/>
            <person name="Tang N."/>
            <person name="Roy S."/>
            <person name="Loubradou J."/>
            <person name="Henrissat B."/>
            <person name="Grigoriev I.V."/>
            <person name="Corradi N."/>
            <person name="Roux C."/>
            <person name="Martin F.M."/>
        </authorList>
    </citation>
    <scope>NUCLEOTIDE SEQUENCE [LARGE SCALE GENOMIC DNA]</scope>
    <source>
        <strain evidence="1 2">DAOM 194757</strain>
    </source>
</reference>
<proteinExistence type="predicted"/>
<evidence type="ECO:0000313" key="1">
    <source>
        <dbReference type="EMBL" id="RIB26872.1"/>
    </source>
</evidence>
<comment type="caution">
    <text evidence="1">The sequence shown here is derived from an EMBL/GenBank/DDBJ whole genome shotgun (WGS) entry which is preliminary data.</text>
</comment>
<name>A0A397VYJ0_9GLOM</name>
<organism evidence="1 2">
    <name type="scientific">Gigaspora rosea</name>
    <dbReference type="NCBI Taxonomy" id="44941"/>
    <lineage>
        <taxon>Eukaryota</taxon>
        <taxon>Fungi</taxon>
        <taxon>Fungi incertae sedis</taxon>
        <taxon>Mucoromycota</taxon>
        <taxon>Glomeromycotina</taxon>
        <taxon>Glomeromycetes</taxon>
        <taxon>Diversisporales</taxon>
        <taxon>Gigasporaceae</taxon>
        <taxon>Gigaspora</taxon>
    </lineage>
</organism>
<dbReference type="OrthoDB" id="2448374at2759"/>
<gene>
    <name evidence="1" type="ORF">C2G38_2063695</name>
</gene>
<keyword evidence="2" id="KW-1185">Reference proteome</keyword>
<dbReference type="EMBL" id="QKWP01000119">
    <property type="protein sequence ID" value="RIB26872.1"/>
    <property type="molecule type" value="Genomic_DNA"/>
</dbReference>
<accession>A0A397VYJ0</accession>
<evidence type="ECO:0000313" key="2">
    <source>
        <dbReference type="Proteomes" id="UP000266673"/>
    </source>
</evidence>
<dbReference type="AlphaFoldDB" id="A0A397VYJ0"/>
<dbReference type="Proteomes" id="UP000266673">
    <property type="component" value="Unassembled WGS sequence"/>
</dbReference>
<dbReference type="STRING" id="44941.A0A397VYJ0"/>
<sequence length="199" mass="23724">MGCDDDITKEIEMGCDDDIIHTVIEACHTLKFLNSIYRGTYIDYNISLVFKDCQLKFLEIVEQTRNIIIRFIQLYPTSWRLLDVRYDLLGILIEADEKLLINFILFDERHKGSLHMPQYSSWFGRTNTISRVFSRGPRYIDPIYLGYLLEYYSNKAVENIGWMITVGEIIPKLYNQYEELYKFYIQLLFYKPCFGKKKN</sequence>
<protein>
    <submittedName>
        <fullName evidence="1">Uncharacterized protein</fullName>
    </submittedName>
</protein>